<evidence type="ECO:0000259" key="1">
    <source>
        <dbReference type="Pfam" id="PF00550"/>
    </source>
</evidence>
<accession>K9U2N7</accession>
<organism evidence="2 3">
    <name type="scientific">Chroococcidiopsis thermalis (strain PCC 7203)</name>
    <dbReference type="NCBI Taxonomy" id="251229"/>
    <lineage>
        <taxon>Bacteria</taxon>
        <taxon>Bacillati</taxon>
        <taxon>Cyanobacteriota</taxon>
        <taxon>Cyanophyceae</taxon>
        <taxon>Chroococcidiopsidales</taxon>
        <taxon>Chroococcidiopsidaceae</taxon>
        <taxon>Chroococcidiopsis</taxon>
    </lineage>
</organism>
<proteinExistence type="predicted"/>
<keyword evidence="3" id="KW-1185">Reference proteome</keyword>
<evidence type="ECO:0000313" key="3">
    <source>
        <dbReference type="Proteomes" id="UP000010384"/>
    </source>
</evidence>
<dbReference type="KEGG" id="cthe:Chro_3650"/>
<dbReference type="SUPFAM" id="SSF47336">
    <property type="entry name" value="ACP-like"/>
    <property type="match status" value="1"/>
</dbReference>
<protein>
    <recommendedName>
        <fullName evidence="1">Carrier domain-containing protein</fullName>
    </recommendedName>
</protein>
<name>K9U2N7_CHRTP</name>
<dbReference type="InParanoid" id="K9U2N7"/>
<dbReference type="eggNOG" id="COG0236">
    <property type="taxonomic scope" value="Bacteria"/>
</dbReference>
<reference evidence="2 3" key="1">
    <citation type="submission" date="2012-06" db="EMBL/GenBank/DDBJ databases">
        <title>Finished chromosome of genome of Chroococcidiopsis thermalis PCC 7203.</title>
        <authorList>
            <consortium name="US DOE Joint Genome Institute"/>
            <person name="Gugger M."/>
            <person name="Coursin T."/>
            <person name="Rippka R."/>
            <person name="Tandeau De Marsac N."/>
            <person name="Huntemann M."/>
            <person name="Wei C.-L."/>
            <person name="Han J."/>
            <person name="Detter J.C."/>
            <person name="Han C."/>
            <person name="Tapia R."/>
            <person name="Davenport K."/>
            <person name="Daligault H."/>
            <person name="Erkkila T."/>
            <person name="Gu W."/>
            <person name="Munk A.C.C."/>
            <person name="Teshima H."/>
            <person name="Xu Y."/>
            <person name="Chain P."/>
            <person name="Chen A."/>
            <person name="Krypides N."/>
            <person name="Mavromatis K."/>
            <person name="Markowitz V."/>
            <person name="Szeto E."/>
            <person name="Ivanova N."/>
            <person name="Mikhailova N."/>
            <person name="Ovchinnikova G."/>
            <person name="Pagani I."/>
            <person name="Pati A."/>
            <person name="Goodwin L."/>
            <person name="Peters L."/>
            <person name="Pitluck S."/>
            <person name="Woyke T."/>
            <person name="Kerfeld C."/>
        </authorList>
    </citation>
    <scope>NUCLEOTIDE SEQUENCE [LARGE SCALE GENOMIC DNA]</scope>
    <source>
        <strain evidence="2 3">PCC 7203</strain>
    </source>
</reference>
<evidence type="ECO:0000313" key="2">
    <source>
        <dbReference type="EMBL" id="AFY89095.1"/>
    </source>
</evidence>
<dbReference type="EMBL" id="CP003597">
    <property type="protein sequence ID" value="AFY89095.1"/>
    <property type="molecule type" value="Genomic_DNA"/>
</dbReference>
<sequence>MDTYQVMDTLRAILTDLGIPEETLHENTLLRKDLQLDSTETVEIALGLKRELGIGVKLETRQDMTLAQVCHLVVAAMPASTESG</sequence>
<dbReference type="Gene3D" id="1.10.1200.10">
    <property type="entry name" value="ACP-like"/>
    <property type="match status" value="1"/>
</dbReference>
<dbReference type="Proteomes" id="UP000010384">
    <property type="component" value="Chromosome"/>
</dbReference>
<dbReference type="Pfam" id="PF00550">
    <property type="entry name" value="PP-binding"/>
    <property type="match status" value="1"/>
</dbReference>
<gene>
    <name evidence="2" type="ORF">Chro_3650</name>
</gene>
<dbReference type="PATRIC" id="fig|251229.3.peg.4260"/>
<dbReference type="InterPro" id="IPR009081">
    <property type="entry name" value="PP-bd_ACP"/>
</dbReference>
<feature type="domain" description="Carrier" evidence="1">
    <location>
        <begin position="12"/>
        <end position="72"/>
    </location>
</feature>
<dbReference type="RefSeq" id="WP_015155639.1">
    <property type="nucleotide sequence ID" value="NC_019695.1"/>
</dbReference>
<dbReference type="InterPro" id="IPR036736">
    <property type="entry name" value="ACP-like_sf"/>
</dbReference>
<dbReference type="AlphaFoldDB" id="K9U2N7"/>
<dbReference type="HOGENOM" id="CLU_192784_0_0_3"/>
<dbReference type="STRING" id="251229.Chro_3650"/>